<name>A0A1H6IIL0_CHRCI</name>
<accession>A0A1H6IIL0</accession>
<dbReference type="Proteomes" id="UP000198561">
    <property type="component" value="Unassembled WGS sequence"/>
</dbReference>
<dbReference type="EMBL" id="FNWQ01000010">
    <property type="protein sequence ID" value="SEH48777.1"/>
    <property type="molecule type" value="Genomic_DNA"/>
</dbReference>
<protein>
    <recommendedName>
        <fullName evidence="3">Outer membrane protein beta-barrel domain-containing protein</fullName>
    </recommendedName>
</protein>
<proteinExistence type="predicted"/>
<dbReference type="RefSeq" id="WP_089696997.1">
    <property type="nucleotide sequence ID" value="NZ_FNWQ01000010.1"/>
</dbReference>
<dbReference type="AlphaFoldDB" id="A0A1H6IIL0"/>
<organism evidence="1 2">
    <name type="scientific">Chryseobacterium culicis</name>
    <dbReference type="NCBI Taxonomy" id="680127"/>
    <lineage>
        <taxon>Bacteria</taxon>
        <taxon>Pseudomonadati</taxon>
        <taxon>Bacteroidota</taxon>
        <taxon>Flavobacteriia</taxon>
        <taxon>Flavobacteriales</taxon>
        <taxon>Weeksellaceae</taxon>
        <taxon>Chryseobacterium group</taxon>
        <taxon>Chryseobacterium</taxon>
    </lineage>
</organism>
<evidence type="ECO:0008006" key="3">
    <source>
        <dbReference type="Google" id="ProtNLM"/>
    </source>
</evidence>
<evidence type="ECO:0000313" key="1">
    <source>
        <dbReference type="EMBL" id="SEH48777.1"/>
    </source>
</evidence>
<reference evidence="1 2" key="1">
    <citation type="submission" date="2016-10" db="EMBL/GenBank/DDBJ databases">
        <authorList>
            <person name="de Groot N.N."/>
        </authorList>
    </citation>
    <scope>NUCLEOTIDE SEQUENCE [LARGE SCALE GENOMIC DNA]</scope>
    <source>
        <strain evidence="1 2">DSM 23031</strain>
    </source>
</reference>
<evidence type="ECO:0000313" key="2">
    <source>
        <dbReference type="Proteomes" id="UP000198561"/>
    </source>
</evidence>
<gene>
    <name evidence="1" type="ORF">SAMN05421593_0068</name>
</gene>
<dbReference type="STRING" id="680127.SAMN05421593_0068"/>
<dbReference type="OrthoDB" id="8887208at2"/>
<sequence>MKKLLVVGLMMSSFVFGQNKEKDSLIDRSSDKGALVSRKKPEPLSKKGQMFVFFGWNRAAFSNSDIRFTGNGYDFQLNNVSAQDRPTKFGIVYINPGWFTVVQYNFRAGYFIKDNLALVLGIDHMKYVMNQNQTVNFKGHISDPEYAAMVQNGQVNLADEKFLTFEHTDGLNYENLGLERYQNLINKKNVDLVWSYGAGIGFMFPKSNVKLFGNERSDRFHVAGLGTDLRASLNLVLWDHVMVRLEGKAGYINMWDIKTTLNNKPDKAQQDFVFGQVLAGIGYTFNTKKYK</sequence>